<dbReference type="Pfam" id="PF07228">
    <property type="entry name" value="SpoIIE"/>
    <property type="match status" value="1"/>
</dbReference>
<evidence type="ECO:0000313" key="6">
    <source>
        <dbReference type="Proteomes" id="UP001594351"/>
    </source>
</evidence>
<keyword evidence="3" id="KW-1133">Transmembrane helix</keyword>
<keyword evidence="6" id="KW-1185">Reference proteome</keyword>
<dbReference type="InterPro" id="IPR052016">
    <property type="entry name" value="Bact_Sigma-Reg"/>
</dbReference>
<feature type="domain" description="HAMP" evidence="4">
    <location>
        <begin position="331"/>
        <end position="383"/>
    </location>
</feature>
<dbReference type="Proteomes" id="UP001594351">
    <property type="component" value="Unassembled WGS sequence"/>
</dbReference>
<protein>
    <submittedName>
        <fullName evidence="5">PP2C family protein-serine/threonine phosphatase</fullName>
        <ecNumber evidence="5">3.1.3.16</ecNumber>
    </submittedName>
</protein>
<evidence type="ECO:0000256" key="1">
    <source>
        <dbReference type="ARBA" id="ARBA00022801"/>
    </source>
</evidence>
<dbReference type="SUPFAM" id="SSF158472">
    <property type="entry name" value="HAMP domain-like"/>
    <property type="match status" value="1"/>
</dbReference>
<dbReference type="GO" id="GO:0004722">
    <property type="term" value="F:protein serine/threonine phosphatase activity"/>
    <property type="evidence" value="ECO:0007669"/>
    <property type="project" value="UniProtKB-EC"/>
</dbReference>
<dbReference type="InterPro" id="IPR036457">
    <property type="entry name" value="PPM-type-like_dom_sf"/>
</dbReference>
<gene>
    <name evidence="5" type="ORF">ACFL27_17110</name>
</gene>
<dbReference type="SMART" id="SM00331">
    <property type="entry name" value="PP2C_SIG"/>
    <property type="match status" value="1"/>
</dbReference>
<dbReference type="PROSITE" id="PS50885">
    <property type="entry name" value="HAMP"/>
    <property type="match status" value="1"/>
</dbReference>
<dbReference type="Gene3D" id="6.10.340.10">
    <property type="match status" value="1"/>
</dbReference>
<keyword evidence="3" id="KW-0472">Membrane</keyword>
<dbReference type="SMART" id="SM00304">
    <property type="entry name" value="HAMP"/>
    <property type="match status" value="1"/>
</dbReference>
<dbReference type="EMBL" id="JBHPBY010000241">
    <property type="protein sequence ID" value="MFC1851914.1"/>
    <property type="molecule type" value="Genomic_DNA"/>
</dbReference>
<keyword evidence="1 5" id="KW-0378">Hydrolase</keyword>
<dbReference type="CDD" id="cd06225">
    <property type="entry name" value="HAMP"/>
    <property type="match status" value="1"/>
</dbReference>
<keyword evidence="2" id="KW-0175">Coiled coil</keyword>
<feature type="transmembrane region" description="Helical" evidence="3">
    <location>
        <begin position="6"/>
        <end position="27"/>
    </location>
</feature>
<feature type="transmembrane region" description="Helical" evidence="3">
    <location>
        <begin position="39"/>
        <end position="67"/>
    </location>
</feature>
<feature type="non-terminal residue" evidence="5">
    <location>
        <position position="1"/>
    </location>
</feature>
<evidence type="ECO:0000313" key="5">
    <source>
        <dbReference type="EMBL" id="MFC1851914.1"/>
    </source>
</evidence>
<comment type="caution">
    <text evidence="5">The sequence shown here is derived from an EMBL/GenBank/DDBJ whole genome shotgun (WGS) entry which is preliminary data.</text>
</comment>
<dbReference type="PANTHER" id="PTHR43156">
    <property type="entry name" value="STAGE II SPORULATION PROTEIN E-RELATED"/>
    <property type="match status" value="1"/>
</dbReference>
<dbReference type="PANTHER" id="PTHR43156:SF2">
    <property type="entry name" value="STAGE II SPORULATION PROTEIN E"/>
    <property type="match status" value="1"/>
</dbReference>
<feature type="coiled-coil region" evidence="2">
    <location>
        <begin position="371"/>
        <end position="398"/>
    </location>
</feature>
<dbReference type="Pfam" id="PF00672">
    <property type="entry name" value="HAMP"/>
    <property type="match status" value="1"/>
</dbReference>
<dbReference type="Gene3D" id="3.60.40.10">
    <property type="entry name" value="PPM-type phosphatase domain"/>
    <property type="match status" value="1"/>
</dbReference>
<dbReference type="SUPFAM" id="SSF81606">
    <property type="entry name" value="PP2C-like"/>
    <property type="match status" value="1"/>
</dbReference>
<dbReference type="EC" id="3.1.3.16" evidence="5"/>
<accession>A0ABV6Z0E1</accession>
<dbReference type="InterPro" id="IPR001932">
    <property type="entry name" value="PPM-type_phosphatase-like_dom"/>
</dbReference>
<name>A0ABV6Z0E1_UNCC1</name>
<evidence type="ECO:0000259" key="4">
    <source>
        <dbReference type="PROSITE" id="PS50885"/>
    </source>
</evidence>
<proteinExistence type="predicted"/>
<reference evidence="5 6" key="1">
    <citation type="submission" date="2024-09" db="EMBL/GenBank/DDBJ databases">
        <title>Laminarin stimulates single cell rates of sulfate reduction while oxygen inhibits transcriptomic activity in coastal marine sediment.</title>
        <authorList>
            <person name="Lindsay M."/>
            <person name="Orcutt B."/>
            <person name="Emerson D."/>
            <person name="Stepanauskas R."/>
            <person name="D'Angelo T."/>
        </authorList>
    </citation>
    <scope>NUCLEOTIDE SEQUENCE [LARGE SCALE GENOMIC DNA]</scope>
    <source>
        <strain evidence="5">SAG AM-311-K15</strain>
    </source>
</reference>
<evidence type="ECO:0000256" key="2">
    <source>
        <dbReference type="SAM" id="Coils"/>
    </source>
</evidence>
<sequence length="634" mass="72605">SNVINFLGKTVLFFTILSLLFQLFRWLSRKIFFKVRNRIIANYILTGLLPLTLIFLLIIFSVFSFMVQLVSFHLKQIMENEFSALKKNTLEFALILPGNKSPPEASLRELYGQMDEACCGLKVTIFAAGDEKKVLWCSDEQPLPRIKFSDSAHTMYLVFEDQIFQVAGRIQGAYYIQASVPLHGAFLDKIAHTFGGQAIFSYDFKDEELNVMDPSFTLEVRGSENQKIFSTLEKDSKVNNWINSLPDGIDYFPSYMFTDGKLYTPDHTFRDVIILGLIHTRYTFIISKFVRGALPDVIHFEEKLFWVIIFITCFFAFIELIALIISLFLSRSITKVIAQLHKKTTNLSRGDFSYQIKSERADQLGELATSFDQMSLDIQNLLQKVKEQERLEQELVIAQEVQRIFFPKSLPHIEGINLYGTCLPALMVSGDYYDFISPEDTRGDILDFFIGDISGKGISAALLMASSLTFLKLEAAKRPMQNLSQIVSNFNNHLFQYSTESKYSTLFYGRLNREAKILTYCNAGHLPPILIRKKNIFELTVGGIVPGIFPGKEYEEHVIELESNDLLVAYTDGFTEINNKEEEEFGDKRLTELILSSDHRTLEELHKKIVNTVQKWSYSPEQADDMTILMISID</sequence>
<keyword evidence="3" id="KW-0812">Transmembrane</keyword>
<evidence type="ECO:0000256" key="3">
    <source>
        <dbReference type="SAM" id="Phobius"/>
    </source>
</evidence>
<feature type="transmembrane region" description="Helical" evidence="3">
    <location>
        <begin position="304"/>
        <end position="329"/>
    </location>
</feature>
<organism evidence="5 6">
    <name type="scientific">candidate division CSSED10-310 bacterium</name>
    <dbReference type="NCBI Taxonomy" id="2855610"/>
    <lineage>
        <taxon>Bacteria</taxon>
        <taxon>Bacteria division CSSED10-310</taxon>
    </lineage>
</organism>
<dbReference type="InterPro" id="IPR003660">
    <property type="entry name" value="HAMP_dom"/>
</dbReference>